<sequence length="163" mass="17992">MPDRSDHAFVLPPQRGLRILTGTLRVVLPVFLVTLVFTLLRDPAYAVLAPAFGAVAFLCVLTSLSVKPLRIDSEGVTAARGGTHTWEQIKGVRLSGVHLGLKLRERPLDSRPYTMVHMDGTFLPKRVVLERHAAVAAALERFAPQRCEVVAAHRWQRGEPSRG</sequence>
<keyword evidence="1" id="KW-0472">Membrane</keyword>
<evidence type="ECO:0008006" key="4">
    <source>
        <dbReference type="Google" id="ProtNLM"/>
    </source>
</evidence>
<keyword evidence="1" id="KW-0812">Transmembrane</keyword>
<evidence type="ECO:0000313" key="2">
    <source>
        <dbReference type="EMBL" id="MFC7305067.1"/>
    </source>
</evidence>
<reference evidence="3" key="1">
    <citation type="journal article" date="2019" name="Int. J. Syst. Evol. Microbiol.">
        <title>The Global Catalogue of Microorganisms (GCM) 10K type strain sequencing project: providing services to taxonomists for standard genome sequencing and annotation.</title>
        <authorList>
            <consortium name="The Broad Institute Genomics Platform"/>
            <consortium name="The Broad Institute Genome Sequencing Center for Infectious Disease"/>
            <person name="Wu L."/>
            <person name="Ma J."/>
        </authorList>
    </citation>
    <scope>NUCLEOTIDE SEQUENCE [LARGE SCALE GENOMIC DNA]</scope>
    <source>
        <strain evidence="3">SYNS20</strain>
    </source>
</reference>
<accession>A0ABW2JGY1</accession>
<gene>
    <name evidence="2" type="ORF">ACFQVC_12645</name>
</gene>
<feature type="transmembrane region" description="Helical" evidence="1">
    <location>
        <begin position="45"/>
        <end position="64"/>
    </location>
</feature>
<evidence type="ECO:0000256" key="1">
    <source>
        <dbReference type="SAM" id="Phobius"/>
    </source>
</evidence>
<feature type="transmembrane region" description="Helical" evidence="1">
    <location>
        <begin position="20"/>
        <end position="39"/>
    </location>
</feature>
<dbReference type="EMBL" id="JBHTCF010000004">
    <property type="protein sequence ID" value="MFC7305067.1"/>
    <property type="molecule type" value="Genomic_DNA"/>
</dbReference>
<keyword evidence="3" id="KW-1185">Reference proteome</keyword>
<proteinExistence type="predicted"/>
<name>A0ABW2JGY1_9ACTN</name>
<dbReference type="Proteomes" id="UP001596523">
    <property type="component" value="Unassembled WGS sequence"/>
</dbReference>
<protein>
    <recommendedName>
        <fullName evidence="4">PH domain-containing protein</fullName>
    </recommendedName>
</protein>
<dbReference type="RefSeq" id="WP_381830139.1">
    <property type="nucleotide sequence ID" value="NZ_JBHTCF010000004.1"/>
</dbReference>
<evidence type="ECO:0000313" key="3">
    <source>
        <dbReference type="Proteomes" id="UP001596523"/>
    </source>
</evidence>
<organism evidence="2 3">
    <name type="scientific">Streptomyces monticola</name>
    <dbReference type="NCBI Taxonomy" id="2666263"/>
    <lineage>
        <taxon>Bacteria</taxon>
        <taxon>Bacillati</taxon>
        <taxon>Actinomycetota</taxon>
        <taxon>Actinomycetes</taxon>
        <taxon>Kitasatosporales</taxon>
        <taxon>Streptomycetaceae</taxon>
        <taxon>Streptomyces</taxon>
    </lineage>
</organism>
<comment type="caution">
    <text evidence="2">The sequence shown here is derived from an EMBL/GenBank/DDBJ whole genome shotgun (WGS) entry which is preliminary data.</text>
</comment>
<keyword evidence="1" id="KW-1133">Transmembrane helix</keyword>